<reference evidence="1" key="1">
    <citation type="journal article" date="2021" name="Environ. Microbiol.">
        <title>Gene family expansions and transcriptome signatures uncover fungal adaptations to wood decay.</title>
        <authorList>
            <person name="Hage H."/>
            <person name="Miyauchi S."/>
            <person name="Viragh M."/>
            <person name="Drula E."/>
            <person name="Min B."/>
            <person name="Chaduli D."/>
            <person name="Navarro D."/>
            <person name="Favel A."/>
            <person name="Norest M."/>
            <person name="Lesage-Meessen L."/>
            <person name="Balint B."/>
            <person name="Merenyi Z."/>
            <person name="de Eugenio L."/>
            <person name="Morin E."/>
            <person name="Martinez A.T."/>
            <person name="Baldrian P."/>
            <person name="Stursova M."/>
            <person name="Martinez M.J."/>
            <person name="Novotny C."/>
            <person name="Magnuson J.K."/>
            <person name="Spatafora J.W."/>
            <person name="Maurice S."/>
            <person name="Pangilinan J."/>
            <person name="Andreopoulos W."/>
            <person name="LaButti K."/>
            <person name="Hundley H."/>
            <person name="Na H."/>
            <person name="Kuo A."/>
            <person name="Barry K."/>
            <person name="Lipzen A."/>
            <person name="Henrissat B."/>
            <person name="Riley R."/>
            <person name="Ahrendt S."/>
            <person name="Nagy L.G."/>
            <person name="Grigoriev I.V."/>
            <person name="Martin F."/>
            <person name="Rosso M.N."/>
        </authorList>
    </citation>
    <scope>NUCLEOTIDE SEQUENCE</scope>
    <source>
        <strain evidence="1">CBS 384.51</strain>
    </source>
</reference>
<accession>A0ACB8TNS7</accession>
<evidence type="ECO:0000313" key="1">
    <source>
        <dbReference type="EMBL" id="KAI0083676.1"/>
    </source>
</evidence>
<protein>
    <submittedName>
        <fullName evidence="1">Uncharacterized protein</fullName>
    </submittedName>
</protein>
<name>A0ACB8TNS7_9APHY</name>
<proteinExistence type="predicted"/>
<evidence type="ECO:0000313" key="2">
    <source>
        <dbReference type="Proteomes" id="UP001055072"/>
    </source>
</evidence>
<dbReference type="EMBL" id="MU274956">
    <property type="protein sequence ID" value="KAI0083676.1"/>
    <property type="molecule type" value="Genomic_DNA"/>
</dbReference>
<gene>
    <name evidence="1" type="ORF">BDY19DRAFT_899863</name>
</gene>
<comment type="caution">
    <text evidence="1">The sequence shown here is derived from an EMBL/GenBank/DDBJ whole genome shotgun (WGS) entry which is preliminary data.</text>
</comment>
<feature type="non-terminal residue" evidence="1">
    <location>
        <position position="1"/>
    </location>
</feature>
<sequence length="212" mass="23659">EEVVVTIQGYVMRCNLPPITRSDQLPKNPQTAKQSVVITGLGSSEFESSARAILQIHTLFGSTLPADALVPWKPMRDAEYMCLEFANRYFEGSREDNALSVDLGTDVDPMGILTSRCPTGKHTEDNVVLYYERKTDSNTGNNTYVPCKPVMIQVGQLVEVQASFCVVPIAKGRFIMLSKLRAVCILSTQIQEVSTVLRREQNSYHYDTVGYQ</sequence>
<organism evidence="1 2">
    <name type="scientific">Irpex rosettiformis</name>
    <dbReference type="NCBI Taxonomy" id="378272"/>
    <lineage>
        <taxon>Eukaryota</taxon>
        <taxon>Fungi</taxon>
        <taxon>Dikarya</taxon>
        <taxon>Basidiomycota</taxon>
        <taxon>Agaricomycotina</taxon>
        <taxon>Agaricomycetes</taxon>
        <taxon>Polyporales</taxon>
        <taxon>Irpicaceae</taxon>
        <taxon>Irpex</taxon>
    </lineage>
</organism>
<keyword evidence="2" id="KW-1185">Reference proteome</keyword>
<dbReference type="Proteomes" id="UP001055072">
    <property type="component" value="Unassembled WGS sequence"/>
</dbReference>